<reference evidence="1" key="2">
    <citation type="journal article" date="2015" name="Data Brief">
        <title>Shoot transcriptome of the giant reed, Arundo donax.</title>
        <authorList>
            <person name="Barrero R.A."/>
            <person name="Guerrero F.D."/>
            <person name="Moolhuijzen P."/>
            <person name="Goolsby J.A."/>
            <person name="Tidwell J."/>
            <person name="Bellgard S.E."/>
            <person name="Bellgard M.I."/>
        </authorList>
    </citation>
    <scope>NUCLEOTIDE SEQUENCE</scope>
    <source>
        <tissue evidence="1">Shoot tissue taken approximately 20 cm above the soil surface</tissue>
    </source>
</reference>
<name>A0A0A8YQ02_ARUDO</name>
<sequence length="28" mass="2803">MVGRVPASASEVLDAGSNSAAGVAWLMR</sequence>
<accession>A0A0A8YQ02</accession>
<evidence type="ECO:0000313" key="1">
    <source>
        <dbReference type="EMBL" id="JAD28839.1"/>
    </source>
</evidence>
<dbReference type="EMBL" id="GBRH01269056">
    <property type="protein sequence ID" value="JAD28839.1"/>
    <property type="molecule type" value="Transcribed_RNA"/>
</dbReference>
<reference evidence="1" key="1">
    <citation type="submission" date="2014-09" db="EMBL/GenBank/DDBJ databases">
        <authorList>
            <person name="Magalhaes I.L.F."/>
            <person name="Oliveira U."/>
            <person name="Santos F.R."/>
            <person name="Vidigal T.H.D.A."/>
            <person name="Brescovit A.D."/>
            <person name="Santos A.J."/>
        </authorList>
    </citation>
    <scope>NUCLEOTIDE SEQUENCE</scope>
    <source>
        <tissue evidence="1">Shoot tissue taken approximately 20 cm above the soil surface</tissue>
    </source>
</reference>
<proteinExistence type="predicted"/>
<dbReference type="AlphaFoldDB" id="A0A0A8YQ02"/>
<protein>
    <submittedName>
        <fullName evidence="1">Uncharacterized protein</fullName>
    </submittedName>
</protein>
<organism evidence="1">
    <name type="scientific">Arundo donax</name>
    <name type="common">Giant reed</name>
    <name type="synonym">Donax arundinaceus</name>
    <dbReference type="NCBI Taxonomy" id="35708"/>
    <lineage>
        <taxon>Eukaryota</taxon>
        <taxon>Viridiplantae</taxon>
        <taxon>Streptophyta</taxon>
        <taxon>Embryophyta</taxon>
        <taxon>Tracheophyta</taxon>
        <taxon>Spermatophyta</taxon>
        <taxon>Magnoliopsida</taxon>
        <taxon>Liliopsida</taxon>
        <taxon>Poales</taxon>
        <taxon>Poaceae</taxon>
        <taxon>PACMAD clade</taxon>
        <taxon>Arundinoideae</taxon>
        <taxon>Arundineae</taxon>
        <taxon>Arundo</taxon>
    </lineage>
</organism>